<name>A0AAE1QII4_9EUCA</name>
<organism evidence="5 6">
    <name type="scientific">Petrolisthes manimaculis</name>
    <dbReference type="NCBI Taxonomy" id="1843537"/>
    <lineage>
        <taxon>Eukaryota</taxon>
        <taxon>Metazoa</taxon>
        <taxon>Ecdysozoa</taxon>
        <taxon>Arthropoda</taxon>
        <taxon>Crustacea</taxon>
        <taxon>Multicrustacea</taxon>
        <taxon>Malacostraca</taxon>
        <taxon>Eumalacostraca</taxon>
        <taxon>Eucarida</taxon>
        <taxon>Decapoda</taxon>
        <taxon>Pleocyemata</taxon>
        <taxon>Anomura</taxon>
        <taxon>Galatheoidea</taxon>
        <taxon>Porcellanidae</taxon>
        <taxon>Petrolisthes</taxon>
    </lineage>
</organism>
<dbReference type="Proteomes" id="UP001292094">
    <property type="component" value="Unassembled WGS sequence"/>
</dbReference>
<keyword evidence="6" id="KW-1185">Reference proteome</keyword>
<evidence type="ECO:0000256" key="2">
    <source>
        <dbReference type="ARBA" id="ARBA00016807"/>
    </source>
</evidence>
<evidence type="ECO:0000256" key="1">
    <source>
        <dbReference type="ARBA" id="ARBA00011764"/>
    </source>
</evidence>
<dbReference type="Pfam" id="PF13873">
    <property type="entry name" value="Myb_DNA-bind_5"/>
    <property type="match status" value="1"/>
</dbReference>
<comment type="subunit">
    <text evidence="1">Self-associates forming complexes of several hundred monomers.</text>
</comment>
<dbReference type="PROSITE" id="PS50090">
    <property type="entry name" value="MYB_LIKE"/>
    <property type="match status" value="1"/>
</dbReference>
<gene>
    <name evidence="5" type="ORF">Pmani_002378</name>
</gene>
<evidence type="ECO:0000259" key="4">
    <source>
        <dbReference type="PROSITE" id="PS50090"/>
    </source>
</evidence>
<reference evidence="5" key="1">
    <citation type="submission" date="2023-11" db="EMBL/GenBank/DDBJ databases">
        <title>Genome assemblies of two species of porcelain crab, Petrolisthes cinctipes and Petrolisthes manimaculis (Anomura: Porcellanidae).</title>
        <authorList>
            <person name="Angst P."/>
        </authorList>
    </citation>
    <scope>NUCLEOTIDE SEQUENCE</scope>
    <source>
        <strain evidence="5">PB745_02</strain>
        <tissue evidence="5">Gill</tissue>
    </source>
</reference>
<dbReference type="AlphaFoldDB" id="A0AAE1QII4"/>
<comment type="caution">
    <text evidence="5">The sequence shown here is derived from an EMBL/GenBank/DDBJ whole genome shotgun (WGS) entry which is preliminary data.</text>
</comment>
<feature type="domain" description="Myb-like" evidence="4">
    <location>
        <begin position="5"/>
        <end position="78"/>
    </location>
</feature>
<dbReference type="Gene3D" id="1.10.10.60">
    <property type="entry name" value="Homeodomain-like"/>
    <property type="match status" value="1"/>
</dbReference>
<protein>
    <recommendedName>
        <fullName evidence="2">Regulatory protein zeste</fullName>
    </recommendedName>
</protein>
<dbReference type="EMBL" id="JAWZYT010000168">
    <property type="protein sequence ID" value="KAK4327149.1"/>
    <property type="molecule type" value="Genomic_DNA"/>
</dbReference>
<evidence type="ECO:0000256" key="3">
    <source>
        <dbReference type="ARBA" id="ARBA00025466"/>
    </source>
</evidence>
<comment type="function">
    <text evidence="3">Involved in transvection phenomena (= synapsis-dependent gene expression), where the synaptic pairing of chromosomes carrying genes with which zeste interacts influences the expression of these genes. Zeste binds to DNA and stimulates transcription from a nearby promoter.</text>
</comment>
<sequence>MDSNSTTKRNENWSKDETMLLLQLIEEKKKIIKGKFSPDLTIRDKREAWQYITNSLNTTFPGIHRQREQVEKKWHNLLSKGKKAITTRRRLFNQTGGGPPAPGDGDDDPVLEEIEKILGKENVTFFGFKCNHPTDMSNILLGAAVPSTSDVVEIHVGEVGELPEATAPPEVADVRELVDFPPATRIDPTTSALINTGDPRDIASLIQDVRQAYQAQRDAWKSIDNYYKRKT</sequence>
<accession>A0AAE1QII4</accession>
<dbReference type="InterPro" id="IPR028002">
    <property type="entry name" value="Myb_DNA-bind_5"/>
</dbReference>
<dbReference type="PANTHER" id="PTHR23098:SF16">
    <property type="entry name" value="REGULATORY PROTEIN ZESTE"/>
    <property type="match status" value="1"/>
</dbReference>
<dbReference type="GO" id="GO:0005634">
    <property type="term" value="C:nucleus"/>
    <property type="evidence" value="ECO:0007669"/>
    <property type="project" value="TreeGrafter"/>
</dbReference>
<proteinExistence type="predicted"/>
<dbReference type="InterPro" id="IPR001005">
    <property type="entry name" value="SANT/Myb"/>
</dbReference>
<dbReference type="PANTHER" id="PTHR23098">
    <property type="entry name" value="AGAP001331-PA-RELATED"/>
    <property type="match status" value="1"/>
</dbReference>
<evidence type="ECO:0000313" key="5">
    <source>
        <dbReference type="EMBL" id="KAK4327149.1"/>
    </source>
</evidence>
<evidence type="ECO:0000313" key="6">
    <source>
        <dbReference type="Proteomes" id="UP001292094"/>
    </source>
</evidence>